<dbReference type="Proteomes" id="UP000603640">
    <property type="component" value="Unassembled WGS sequence"/>
</dbReference>
<evidence type="ECO:0000256" key="1">
    <source>
        <dbReference type="SAM" id="Phobius"/>
    </source>
</evidence>
<dbReference type="Gene3D" id="2.40.50.1020">
    <property type="entry name" value="LytTr DNA-binding domain"/>
    <property type="match status" value="1"/>
</dbReference>
<dbReference type="PROSITE" id="PS50930">
    <property type="entry name" value="HTH_LYTTR"/>
    <property type="match status" value="1"/>
</dbReference>
<comment type="caution">
    <text evidence="3">The sequence shown here is derived from an EMBL/GenBank/DDBJ whole genome shotgun (WGS) entry which is preliminary data.</text>
</comment>
<evidence type="ECO:0000313" key="4">
    <source>
        <dbReference type="Proteomes" id="UP000603640"/>
    </source>
</evidence>
<dbReference type="PANTHER" id="PTHR37299:SF1">
    <property type="entry name" value="STAGE 0 SPORULATION PROTEIN A HOMOLOG"/>
    <property type="match status" value="1"/>
</dbReference>
<dbReference type="PANTHER" id="PTHR37299">
    <property type="entry name" value="TRANSCRIPTIONAL REGULATOR-RELATED"/>
    <property type="match status" value="1"/>
</dbReference>
<feature type="transmembrane region" description="Helical" evidence="1">
    <location>
        <begin position="46"/>
        <end position="64"/>
    </location>
</feature>
<dbReference type="EMBL" id="JACRVF010000001">
    <property type="protein sequence ID" value="MBC5992001.1"/>
    <property type="molecule type" value="Genomic_DNA"/>
</dbReference>
<dbReference type="SMART" id="SM00850">
    <property type="entry name" value="LytTR"/>
    <property type="match status" value="1"/>
</dbReference>
<dbReference type="GO" id="GO:0000156">
    <property type="term" value="F:phosphorelay response regulator activity"/>
    <property type="evidence" value="ECO:0007669"/>
    <property type="project" value="InterPro"/>
</dbReference>
<protein>
    <submittedName>
        <fullName evidence="3">LytTR family transcriptional regulator</fullName>
    </submittedName>
</protein>
<dbReference type="GO" id="GO:0003677">
    <property type="term" value="F:DNA binding"/>
    <property type="evidence" value="ECO:0007669"/>
    <property type="project" value="InterPro"/>
</dbReference>
<evidence type="ECO:0000313" key="3">
    <source>
        <dbReference type="EMBL" id="MBC5992001.1"/>
    </source>
</evidence>
<dbReference type="AlphaFoldDB" id="A0A923N4C2"/>
<sequence>MHNYQLYFSNWRHLLVLTLLVLVLVHLISPANFPFIENYNFPWRDFAVHFIGTLILWELQMWTIRNVYKKGLFENGFSMQLLLKVLGINMGIFALLYLCYAPFVTVVVYGRPISLYALLVGLLLSVVLALVINGIYLSLELYNYWQERQAAPTQPQEQATAEATPPKDTLVLQAGKEQVQVPVQQLAYFYSENKITFAVFTTGRRMATNYTLSELEPLLPPQDFFKISRQVISHRQAIQSVKKDVNFKLLLTLQAEGQPPRTETVSRYKAAEFKDWFTLNG</sequence>
<keyword evidence="1" id="KW-1133">Transmembrane helix</keyword>
<keyword evidence="4" id="KW-1185">Reference proteome</keyword>
<feature type="transmembrane region" description="Helical" evidence="1">
    <location>
        <begin position="85"/>
        <end position="109"/>
    </location>
</feature>
<feature type="domain" description="HTH LytTR-type" evidence="2">
    <location>
        <begin position="170"/>
        <end position="279"/>
    </location>
</feature>
<evidence type="ECO:0000259" key="2">
    <source>
        <dbReference type="PROSITE" id="PS50930"/>
    </source>
</evidence>
<dbReference type="RefSeq" id="WP_187065969.1">
    <property type="nucleotide sequence ID" value="NZ_JACRVF010000001.1"/>
</dbReference>
<dbReference type="InterPro" id="IPR046947">
    <property type="entry name" value="LytR-like"/>
</dbReference>
<dbReference type="Pfam" id="PF04397">
    <property type="entry name" value="LytTR"/>
    <property type="match status" value="1"/>
</dbReference>
<name>A0A923N4C2_9BACT</name>
<reference evidence="3" key="1">
    <citation type="submission" date="2020-08" db="EMBL/GenBank/DDBJ databases">
        <title>Pontibacter sp. SD6 16S ribosomal RNA gene Genome sequencing and assembly.</title>
        <authorList>
            <person name="Kang M."/>
        </authorList>
    </citation>
    <scope>NUCLEOTIDE SEQUENCE</scope>
    <source>
        <strain evidence="3">SD6</strain>
    </source>
</reference>
<accession>A0A923N4C2</accession>
<keyword evidence="1" id="KW-0472">Membrane</keyword>
<proteinExistence type="predicted"/>
<dbReference type="InterPro" id="IPR007492">
    <property type="entry name" value="LytTR_DNA-bd_dom"/>
</dbReference>
<feature type="transmembrane region" description="Helical" evidence="1">
    <location>
        <begin position="115"/>
        <end position="139"/>
    </location>
</feature>
<keyword evidence="1" id="KW-0812">Transmembrane</keyword>
<organism evidence="3 4">
    <name type="scientific">Pontibacter cellulosilyticus</name>
    <dbReference type="NCBI Taxonomy" id="1720253"/>
    <lineage>
        <taxon>Bacteria</taxon>
        <taxon>Pseudomonadati</taxon>
        <taxon>Bacteroidota</taxon>
        <taxon>Cytophagia</taxon>
        <taxon>Cytophagales</taxon>
        <taxon>Hymenobacteraceae</taxon>
        <taxon>Pontibacter</taxon>
    </lineage>
</organism>
<gene>
    <name evidence="3" type="ORF">H8S84_04030</name>
</gene>